<gene>
    <name evidence="9" type="ORF">JY651_22600</name>
</gene>
<dbReference type="InterPro" id="IPR027417">
    <property type="entry name" value="P-loop_NTPase"/>
</dbReference>
<dbReference type="InterPro" id="IPR003593">
    <property type="entry name" value="AAA+_ATPase"/>
</dbReference>
<keyword evidence="6" id="KW-0597">Phosphoprotein</keyword>
<sequence length="459" mass="49645">MSLTALLVDDDRAFSSIASAALQREGFTVTQARSLHETRVALAHAVPALVVMDRRLPDGDGLTFLAELKAQAPGAAVVMVTAHGDIASAVDAVRAGAVDYVAKPVELSDLVLRARRAVDARRLRDRLEAAEAELSARRRLVAPVSAAMRRVFQVLERIAASPRSPVLLLGETGVGKEQLARHLHALSSKDGGAPFVHINCAALPEQTVESELFGHEKGAFTDARAARRGLVEVAHGGTLFLDEVGELPLALQAKLLTFLDSGRFRRLGGASEQTSTARIVAATNRDLQTQMQAGSFREDLWFRLSVFRIEIPPLRERREDILPLAEGLLADLRRELGRRDIVLGNRARARLAAYGFPGNVRELRNILERSLVLEPGPELELEVLGPVAPVAQAPVAPPAPVAAVAPPAGAFCVEHPIPMEDVERAYARWVLERLGGRRMEAAKLLGLSHPTFLKRLGDG</sequence>
<evidence type="ECO:0000256" key="6">
    <source>
        <dbReference type="PROSITE-ProRule" id="PRU00169"/>
    </source>
</evidence>
<dbReference type="Pfam" id="PF25601">
    <property type="entry name" value="AAA_lid_14"/>
    <property type="match status" value="1"/>
</dbReference>
<reference evidence="9 10" key="1">
    <citation type="submission" date="2021-02" db="EMBL/GenBank/DDBJ databases">
        <title>De Novo genome assembly of isolated myxobacteria.</title>
        <authorList>
            <person name="Stevens D.C."/>
        </authorList>
    </citation>
    <scope>NUCLEOTIDE SEQUENCE [LARGE SCALE GENOMIC DNA]</scope>
    <source>
        <strain evidence="10">SCPEA02</strain>
    </source>
</reference>
<dbReference type="InterPro" id="IPR025943">
    <property type="entry name" value="Sigma_54_int_dom_ATP-bd_2"/>
</dbReference>
<dbReference type="RefSeq" id="WP_206729052.1">
    <property type="nucleotide sequence ID" value="NZ_CP071090.1"/>
</dbReference>
<dbReference type="Pfam" id="PF02954">
    <property type="entry name" value="HTH_8"/>
    <property type="match status" value="1"/>
</dbReference>
<evidence type="ECO:0000256" key="4">
    <source>
        <dbReference type="ARBA" id="ARBA00023125"/>
    </source>
</evidence>
<keyword evidence="1" id="KW-0547">Nucleotide-binding</keyword>
<dbReference type="PROSITE" id="PS00675">
    <property type="entry name" value="SIGMA54_INTERACT_1"/>
    <property type="match status" value="1"/>
</dbReference>
<feature type="modified residue" description="4-aspartylphosphate" evidence="6">
    <location>
        <position position="53"/>
    </location>
</feature>
<dbReference type="InterPro" id="IPR058031">
    <property type="entry name" value="AAA_lid_NorR"/>
</dbReference>
<keyword evidence="4" id="KW-0238">DNA-binding</keyword>
<dbReference type="InterPro" id="IPR025662">
    <property type="entry name" value="Sigma_54_int_dom_ATP-bd_1"/>
</dbReference>
<dbReference type="Gene3D" id="3.40.50.2300">
    <property type="match status" value="1"/>
</dbReference>
<evidence type="ECO:0000259" key="8">
    <source>
        <dbReference type="PROSITE" id="PS50110"/>
    </source>
</evidence>
<evidence type="ECO:0000259" key="7">
    <source>
        <dbReference type="PROSITE" id="PS50045"/>
    </source>
</evidence>
<keyword evidence="2" id="KW-0067">ATP-binding</keyword>
<dbReference type="PROSITE" id="PS50045">
    <property type="entry name" value="SIGMA54_INTERACT_4"/>
    <property type="match status" value="1"/>
</dbReference>
<evidence type="ECO:0000256" key="5">
    <source>
        <dbReference type="ARBA" id="ARBA00023163"/>
    </source>
</evidence>
<proteinExistence type="predicted"/>
<dbReference type="InterPro" id="IPR001789">
    <property type="entry name" value="Sig_transdc_resp-reg_receiver"/>
</dbReference>
<name>A0ABX7PAS0_9BACT</name>
<dbReference type="InterPro" id="IPR009057">
    <property type="entry name" value="Homeodomain-like_sf"/>
</dbReference>
<evidence type="ECO:0000313" key="9">
    <source>
        <dbReference type="EMBL" id="QSQ27531.1"/>
    </source>
</evidence>
<dbReference type="Pfam" id="PF00072">
    <property type="entry name" value="Response_reg"/>
    <property type="match status" value="1"/>
</dbReference>
<dbReference type="InterPro" id="IPR011006">
    <property type="entry name" value="CheY-like_superfamily"/>
</dbReference>
<dbReference type="SMART" id="SM00448">
    <property type="entry name" value="REC"/>
    <property type="match status" value="1"/>
</dbReference>
<accession>A0ABX7PAS0</accession>
<dbReference type="Gene3D" id="1.10.8.60">
    <property type="match status" value="1"/>
</dbReference>
<dbReference type="PROSITE" id="PS00688">
    <property type="entry name" value="SIGMA54_INTERACT_3"/>
    <property type="match status" value="1"/>
</dbReference>
<keyword evidence="3" id="KW-0805">Transcription regulation</keyword>
<evidence type="ECO:0000313" key="10">
    <source>
        <dbReference type="Proteomes" id="UP000662747"/>
    </source>
</evidence>
<feature type="domain" description="Sigma-54 factor interaction" evidence="7">
    <location>
        <begin position="141"/>
        <end position="372"/>
    </location>
</feature>
<dbReference type="PROSITE" id="PS00676">
    <property type="entry name" value="SIGMA54_INTERACT_2"/>
    <property type="match status" value="1"/>
</dbReference>
<evidence type="ECO:0000256" key="2">
    <source>
        <dbReference type="ARBA" id="ARBA00022840"/>
    </source>
</evidence>
<dbReference type="SUPFAM" id="SSF52540">
    <property type="entry name" value="P-loop containing nucleoside triphosphate hydrolases"/>
    <property type="match status" value="1"/>
</dbReference>
<dbReference type="InterPro" id="IPR002078">
    <property type="entry name" value="Sigma_54_int"/>
</dbReference>
<dbReference type="CDD" id="cd00009">
    <property type="entry name" value="AAA"/>
    <property type="match status" value="1"/>
</dbReference>
<dbReference type="PROSITE" id="PS50110">
    <property type="entry name" value="RESPONSE_REGULATORY"/>
    <property type="match status" value="1"/>
</dbReference>
<dbReference type="EMBL" id="CP071090">
    <property type="protein sequence ID" value="QSQ27531.1"/>
    <property type="molecule type" value="Genomic_DNA"/>
</dbReference>
<evidence type="ECO:0000256" key="1">
    <source>
        <dbReference type="ARBA" id="ARBA00022741"/>
    </source>
</evidence>
<keyword evidence="10" id="KW-1185">Reference proteome</keyword>
<dbReference type="InterPro" id="IPR025944">
    <property type="entry name" value="Sigma_54_int_dom_CS"/>
</dbReference>
<dbReference type="SUPFAM" id="SSF46689">
    <property type="entry name" value="Homeodomain-like"/>
    <property type="match status" value="1"/>
</dbReference>
<dbReference type="Pfam" id="PF00158">
    <property type="entry name" value="Sigma54_activat"/>
    <property type="match status" value="1"/>
</dbReference>
<dbReference type="Gene3D" id="3.40.50.300">
    <property type="entry name" value="P-loop containing nucleotide triphosphate hydrolases"/>
    <property type="match status" value="1"/>
</dbReference>
<dbReference type="Proteomes" id="UP000662747">
    <property type="component" value="Chromosome"/>
</dbReference>
<dbReference type="PANTHER" id="PTHR32071">
    <property type="entry name" value="TRANSCRIPTIONAL REGULATORY PROTEIN"/>
    <property type="match status" value="1"/>
</dbReference>
<dbReference type="PANTHER" id="PTHR32071:SF117">
    <property type="entry name" value="PTS-DEPENDENT DIHYDROXYACETONE KINASE OPERON REGULATORY PROTEIN-RELATED"/>
    <property type="match status" value="1"/>
</dbReference>
<protein>
    <submittedName>
        <fullName evidence="9">Sigma-54-dependent Fis family transcriptional regulator</fullName>
    </submittedName>
</protein>
<organism evidence="9 10">
    <name type="scientific">Pyxidicoccus parkwayensis</name>
    <dbReference type="NCBI Taxonomy" id="2813578"/>
    <lineage>
        <taxon>Bacteria</taxon>
        <taxon>Pseudomonadati</taxon>
        <taxon>Myxococcota</taxon>
        <taxon>Myxococcia</taxon>
        <taxon>Myxococcales</taxon>
        <taxon>Cystobacterineae</taxon>
        <taxon>Myxococcaceae</taxon>
        <taxon>Pyxidicoccus</taxon>
    </lineage>
</organism>
<dbReference type="InterPro" id="IPR002197">
    <property type="entry name" value="HTH_Fis"/>
</dbReference>
<dbReference type="SUPFAM" id="SSF52172">
    <property type="entry name" value="CheY-like"/>
    <property type="match status" value="1"/>
</dbReference>
<dbReference type="SMART" id="SM00382">
    <property type="entry name" value="AAA"/>
    <property type="match status" value="1"/>
</dbReference>
<keyword evidence="5" id="KW-0804">Transcription</keyword>
<evidence type="ECO:0000256" key="3">
    <source>
        <dbReference type="ARBA" id="ARBA00023015"/>
    </source>
</evidence>
<feature type="domain" description="Response regulatory" evidence="8">
    <location>
        <begin position="4"/>
        <end position="118"/>
    </location>
</feature>
<dbReference type="Gene3D" id="1.10.10.60">
    <property type="entry name" value="Homeodomain-like"/>
    <property type="match status" value="1"/>
</dbReference>